<dbReference type="Gene3D" id="3.40.50.720">
    <property type="entry name" value="NAD(P)-binding Rossmann-like Domain"/>
    <property type="match status" value="2"/>
</dbReference>
<dbReference type="GO" id="GO:0000271">
    <property type="term" value="P:polysaccharide biosynthetic process"/>
    <property type="evidence" value="ECO:0007669"/>
    <property type="project" value="InterPro"/>
</dbReference>
<dbReference type="InterPro" id="IPR001732">
    <property type="entry name" value="UDP-Glc/GDP-Man_DH_N"/>
</dbReference>
<accession>E8R6V5</accession>
<gene>
    <name evidence="5" type="ordered locus">Isop_3742</name>
</gene>
<dbReference type="Pfam" id="PF00984">
    <property type="entry name" value="UDPG_MGDP_dh"/>
    <property type="match status" value="1"/>
</dbReference>
<evidence type="ECO:0000256" key="1">
    <source>
        <dbReference type="ARBA" id="ARBA00023002"/>
    </source>
</evidence>
<dbReference type="GO" id="GO:0003979">
    <property type="term" value="F:UDP-glucose 6-dehydrogenase activity"/>
    <property type="evidence" value="ECO:0007669"/>
    <property type="project" value="UniProtKB-EC"/>
</dbReference>
<dbReference type="NCBIfam" id="TIGR03026">
    <property type="entry name" value="NDP-sugDHase"/>
    <property type="match status" value="1"/>
</dbReference>
<reference key="1">
    <citation type="submission" date="2010-11" db="EMBL/GenBank/DDBJ databases">
        <title>The complete sequence of plasmid of Isophaera pallida ATCC 43644.</title>
        <authorList>
            <consortium name="US DOE Joint Genome Institute (JGI-PGF)"/>
            <person name="Lucas S."/>
            <person name="Copeland A."/>
            <person name="Lapidus A."/>
            <person name="Bruce D."/>
            <person name="Goodwin L."/>
            <person name="Pitluck S."/>
            <person name="Kyrpides N."/>
            <person name="Mavromatis K."/>
            <person name="Pagani I."/>
            <person name="Ivanova N."/>
            <person name="Saunders E."/>
            <person name="Brettin T."/>
            <person name="Detter J.C."/>
            <person name="Han C."/>
            <person name="Tapia R."/>
            <person name="Land M."/>
            <person name="Hauser L."/>
            <person name="Markowitz V."/>
            <person name="Cheng J.-F."/>
            <person name="Hugenholtz P."/>
            <person name="Woyke T."/>
            <person name="Wu D."/>
            <person name="Eisen J.A."/>
        </authorList>
    </citation>
    <scope>NUCLEOTIDE SEQUENCE</scope>
    <source>
        <strain>ATCC 43644</strain>
    </source>
</reference>
<dbReference type="GO" id="GO:0016628">
    <property type="term" value="F:oxidoreductase activity, acting on the CH-CH group of donors, NAD or NADP as acceptor"/>
    <property type="evidence" value="ECO:0007669"/>
    <property type="project" value="InterPro"/>
</dbReference>
<dbReference type="RefSeq" id="WP_013555148.1">
    <property type="nucleotide sequence ID" value="NC_014957.1"/>
</dbReference>
<organism evidence="5 6">
    <name type="scientific">Isosphaera pallida (strain ATCC 43644 / DSM 9630 / IS1B)</name>
    <dbReference type="NCBI Taxonomy" id="575540"/>
    <lineage>
        <taxon>Bacteria</taxon>
        <taxon>Pseudomonadati</taxon>
        <taxon>Planctomycetota</taxon>
        <taxon>Planctomycetia</taxon>
        <taxon>Isosphaerales</taxon>
        <taxon>Isosphaeraceae</taxon>
        <taxon>Isosphaera</taxon>
    </lineage>
</organism>
<keyword evidence="2" id="KW-0520">NAD</keyword>
<dbReference type="FunCoup" id="E8R6V5">
    <property type="interactions" value="408"/>
</dbReference>
<evidence type="ECO:0000313" key="6">
    <source>
        <dbReference type="Proteomes" id="UP000008631"/>
    </source>
</evidence>
<dbReference type="InterPro" id="IPR017476">
    <property type="entry name" value="UDP-Glc/GDP-Man"/>
</dbReference>
<evidence type="ECO:0000256" key="3">
    <source>
        <dbReference type="PIRNR" id="PIRNR000124"/>
    </source>
</evidence>
<sequence>MGGGWDQAGWAERVAQEWASRVEARQTRVAVLGLGYVGLPLVELFARAGFPVLGFDVDAHKVALLNQGRSYIGHVGSDRIRALRQTGRFEATTEPARLAEADALLICVPTPLGEHREPDLTAVVATGRTIAAALRPGMLVVLESTTYPGTTREVLRPVLETSGLRAGVEFFLAYSPEREDPGNPKHSAGLIPKVVGGFDDHSARAAQALYAAVVPQVVPVSSCEVAEACKLLENTYRAVNIALVNELKVLLTAMGLDVWEVIDAAKTKPFGFQAFYPGPGLGGHCIPIDPFYLSWISRRYERTTRFIELAGEINTAMPDYVLERLGSALNDRGKPFKGSRVLVLGAAYKKDVDDPRESPSFVLMEKLRARGALVSYNDPHIPTLPPMRKHSIQLESVELTAERLSQADAVLICTDHSAYDWAFIAQHAPLLIDTRGATRHLPAELRARVVSA</sequence>
<dbReference type="GO" id="GO:0051287">
    <property type="term" value="F:NAD binding"/>
    <property type="evidence" value="ECO:0007669"/>
    <property type="project" value="InterPro"/>
</dbReference>
<reference evidence="5 6" key="2">
    <citation type="journal article" date="2011" name="Stand. Genomic Sci.">
        <title>Complete genome sequence of Isosphaera pallida type strain (IS1B).</title>
        <authorList>
            <consortium name="US DOE Joint Genome Institute (JGI-PGF)"/>
            <person name="Goker M."/>
            <person name="Cleland D."/>
            <person name="Saunders E."/>
            <person name="Lapidus A."/>
            <person name="Nolan M."/>
            <person name="Lucas S."/>
            <person name="Hammon N."/>
            <person name="Deshpande S."/>
            <person name="Cheng J.F."/>
            <person name="Tapia R."/>
            <person name="Han C."/>
            <person name="Goodwin L."/>
            <person name="Pitluck S."/>
            <person name="Liolios K."/>
            <person name="Pagani I."/>
            <person name="Ivanova N."/>
            <person name="Mavromatis K."/>
            <person name="Pati A."/>
            <person name="Chen A."/>
            <person name="Palaniappan K."/>
            <person name="Land M."/>
            <person name="Hauser L."/>
            <person name="Chang Y.J."/>
            <person name="Jeffries C.D."/>
            <person name="Detter J.C."/>
            <person name="Beck B."/>
            <person name="Woyke T."/>
            <person name="Bristow J."/>
            <person name="Eisen J.A."/>
            <person name="Markowitz V."/>
            <person name="Hugenholtz P."/>
            <person name="Kyrpides N.C."/>
            <person name="Klenk H.P."/>
        </authorList>
    </citation>
    <scope>NUCLEOTIDE SEQUENCE [LARGE SCALE GENOMIC DNA]</scope>
    <source>
        <strain evidence="6">ATCC 43644 / DSM 9630 / IS1B</strain>
        <plasmid evidence="6">pISOP01</plasmid>
    </source>
</reference>
<dbReference type="InterPro" id="IPR028359">
    <property type="entry name" value="UDP_ManNAc/GlcNAc_DH"/>
</dbReference>
<dbReference type="InterPro" id="IPR014027">
    <property type="entry name" value="UDP-Glc/GDP-Man_DH_C"/>
</dbReference>
<geneLocation type="plasmid" evidence="5 6">
    <name>pISOP01</name>
</geneLocation>
<comment type="similarity">
    <text evidence="3">Belongs to the UDP-glucose/GDP-mannose dehydrogenase family.</text>
</comment>
<proteinExistence type="inferred from homology"/>
<dbReference type="InterPro" id="IPR008927">
    <property type="entry name" value="6-PGluconate_DH-like_C_sf"/>
</dbReference>
<dbReference type="eggNOG" id="COG0677">
    <property type="taxonomic scope" value="Bacteria"/>
</dbReference>
<dbReference type="PANTHER" id="PTHR43491:SF1">
    <property type="entry name" value="UDP-N-ACETYL-D-MANNOSAMINE DEHYDROGENASE"/>
    <property type="match status" value="1"/>
</dbReference>
<dbReference type="PIRSF" id="PIRSF500136">
    <property type="entry name" value="UDP_ManNAc_DH"/>
    <property type="match status" value="1"/>
</dbReference>
<dbReference type="InParanoid" id="E8R6V5"/>
<dbReference type="SUPFAM" id="SSF52413">
    <property type="entry name" value="UDP-glucose/GDP-mannose dehydrogenase C-terminal domain"/>
    <property type="match status" value="1"/>
</dbReference>
<dbReference type="SUPFAM" id="SSF51735">
    <property type="entry name" value="NAD(P)-binding Rossmann-fold domains"/>
    <property type="match status" value="1"/>
</dbReference>
<dbReference type="HOGENOM" id="CLU_023810_3_2_0"/>
<dbReference type="InterPro" id="IPR036291">
    <property type="entry name" value="NAD(P)-bd_dom_sf"/>
</dbReference>
<dbReference type="PANTHER" id="PTHR43491">
    <property type="entry name" value="UDP-N-ACETYL-D-MANNOSAMINE DEHYDROGENASE"/>
    <property type="match status" value="1"/>
</dbReference>
<evidence type="ECO:0000256" key="2">
    <source>
        <dbReference type="ARBA" id="ARBA00023027"/>
    </source>
</evidence>
<dbReference type="InterPro" id="IPR014026">
    <property type="entry name" value="UDP-Glc/GDP-Man_DH_dimer"/>
</dbReference>
<dbReference type="Pfam" id="PF03720">
    <property type="entry name" value="UDPG_MGDP_dh_C"/>
    <property type="match status" value="1"/>
</dbReference>
<dbReference type="SUPFAM" id="SSF48179">
    <property type="entry name" value="6-phosphogluconate dehydrogenase C-terminal domain-like"/>
    <property type="match status" value="1"/>
</dbReference>
<dbReference type="Proteomes" id="UP000008631">
    <property type="component" value="Plasmid pISOP01"/>
</dbReference>
<evidence type="ECO:0000259" key="4">
    <source>
        <dbReference type="SMART" id="SM00984"/>
    </source>
</evidence>
<keyword evidence="6" id="KW-1185">Reference proteome</keyword>
<evidence type="ECO:0000313" key="5">
    <source>
        <dbReference type="EMBL" id="ADV64298.1"/>
    </source>
</evidence>
<feature type="domain" description="UDP-glucose/GDP-mannose dehydrogenase C-terminal" evidence="4">
    <location>
        <begin position="342"/>
        <end position="440"/>
    </location>
</feature>
<dbReference type="OrthoDB" id="9803238at2"/>
<dbReference type="Pfam" id="PF03721">
    <property type="entry name" value="UDPG_MGDP_dh_N"/>
    <property type="match status" value="1"/>
</dbReference>
<keyword evidence="5" id="KW-0614">Plasmid</keyword>
<dbReference type="KEGG" id="ipa:Isop_3742"/>
<dbReference type="PIRSF" id="PIRSF000124">
    <property type="entry name" value="UDPglc_GDPman_dh"/>
    <property type="match status" value="1"/>
</dbReference>
<dbReference type="EC" id="1.1.1.22" evidence="5"/>
<protein>
    <submittedName>
        <fullName evidence="5">Nucleotide sugar dehydrogenase</fullName>
        <ecNumber evidence="5">1.1.1.22</ecNumber>
    </submittedName>
</protein>
<dbReference type="EMBL" id="CP002354">
    <property type="protein sequence ID" value="ADV64298.1"/>
    <property type="molecule type" value="Genomic_DNA"/>
</dbReference>
<dbReference type="AlphaFoldDB" id="E8R6V5"/>
<name>E8R6V5_ISOPI</name>
<dbReference type="InterPro" id="IPR036220">
    <property type="entry name" value="UDP-Glc/GDP-Man_DH_C_sf"/>
</dbReference>
<dbReference type="SMART" id="SM00984">
    <property type="entry name" value="UDPG_MGDP_dh_C"/>
    <property type="match status" value="1"/>
</dbReference>
<keyword evidence="1 5" id="KW-0560">Oxidoreductase</keyword>